<accession>A0ABX0U5L3</accession>
<dbReference type="Proteomes" id="UP000788153">
    <property type="component" value="Unassembled WGS sequence"/>
</dbReference>
<feature type="chain" id="PRO_5046049952" description="DUF4136 domain-containing protein" evidence="1">
    <location>
        <begin position="22"/>
        <end position="252"/>
    </location>
</feature>
<proteinExistence type="predicted"/>
<reference evidence="2 3" key="1">
    <citation type="submission" date="2020-03" db="EMBL/GenBank/DDBJ databases">
        <title>Genomic Encyclopedia of Type Strains, Phase IV (KMG-IV): sequencing the most valuable type-strain genomes for metagenomic binning, comparative biology and taxonomic classification.</title>
        <authorList>
            <person name="Goeker M."/>
        </authorList>
    </citation>
    <scope>NUCLEOTIDE SEQUENCE [LARGE SCALE GENOMIC DNA]</scope>
    <source>
        <strain evidence="2 3">DSM 22753</strain>
    </source>
</reference>
<keyword evidence="1" id="KW-0732">Signal</keyword>
<dbReference type="PROSITE" id="PS51257">
    <property type="entry name" value="PROKAR_LIPOPROTEIN"/>
    <property type="match status" value="1"/>
</dbReference>
<evidence type="ECO:0000256" key="1">
    <source>
        <dbReference type="SAM" id="SignalP"/>
    </source>
</evidence>
<evidence type="ECO:0000313" key="3">
    <source>
        <dbReference type="Proteomes" id="UP000788153"/>
    </source>
</evidence>
<gene>
    <name evidence="2" type="ORF">FHT01_002164</name>
</gene>
<evidence type="ECO:0000313" key="2">
    <source>
        <dbReference type="EMBL" id="NIJ24622.1"/>
    </source>
</evidence>
<dbReference type="RefSeq" id="WP_337250263.1">
    <property type="nucleotide sequence ID" value="NZ_BAAAEV010000001.1"/>
</dbReference>
<keyword evidence="3" id="KW-1185">Reference proteome</keyword>
<dbReference type="EMBL" id="JAASQP010000001">
    <property type="protein sequence ID" value="NIJ24622.1"/>
    <property type="molecule type" value="Genomic_DNA"/>
</dbReference>
<name>A0ABX0U5L3_9SPHN</name>
<sequence length="252" mass="26749">MKTLMGLGAAALLAMACAPSAAGQERTAVKQGFDLRSQSGKRVLVFKPKVSVGSQSTGAMFEPNAEWTEQAKRNIEAALTEHQASLGNTVVEAPDASGEKALLVEEYVNLFDAVSQAVVNYQFFVGNRLPTKKRDNKTGVFEWSLGEGVRDLPGADTADYALFIYNKDAYGSTGRKLLQIAALLGPGIAVKSGEHKGAAGLVDLRTGDLLWLNADFAMGGDVREADGAQKRVRQLLEGFPGSVADQQTASAQ</sequence>
<protein>
    <recommendedName>
        <fullName evidence="4">DUF4136 domain-containing protein</fullName>
    </recommendedName>
</protein>
<feature type="signal peptide" evidence="1">
    <location>
        <begin position="1"/>
        <end position="21"/>
    </location>
</feature>
<evidence type="ECO:0008006" key="4">
    <source>
        <dbReference type="Google" id="ProtNLM"/>
    </source>
</evidence>
<comment type="caution">
    <text evidence="2">The sequence shown here is derived from an EMBL/GenBank/DDBJ whole genome shotgun (WGS) entry which is preliminary data.</text>
</comment>
<organism evidence="2 3">
    <name type="scientific">Sphingomonas japonica</name>
    <dbReference type="NCBI Taxonomy" id="511662"/>
    <lineage>
        <taxon>Bacteria</taxon>
        <taxon>Pseudomonadati</taxon>
        <taxon>Pseudomonadota</taxon>
        <taxon>Alphaproteobacteria</taxon>
        <taxon>Sphingomonadales</taxon>
        <taxon>Sphingomonadaceae</taxon>
        <taxon>Sphingomonas</taxon>
    </lineage>
</organism>